<dbReference type="PANTHER" id="PTHR42983:SF1">
    <property type="entry name" value="IRON-MOLYBDENUM PROTEIN"/>
    <property type="match status" value="1"/>
</dbReference>
<evidence type="ECO:0000259" key="2">
    <source>
        <dbReference type="Pfam" id="PF02579"/>
    </source>
</evidence>
<dbReference type="InterPro" id="IPR003731">
    <property type="entry name" value="Di-Nase_FeMo-co_biosynth"/>
</dbReference>
<feature type="compositionally biased region" description="Gly residues" evidence="1">
    <location>
        <begin position="119"/>
        <end position="128"/>
    </location>
</feature>
<dbReference type="AlphaFoldDB" id="A0A811T294"/>
<protein>
    <submittedName>
        <fullName evidence="3">Dinitrogenase iron-molybdenum cofactor</fullName>
    </submittedName>
</protein>
<evidence type="ECO:0000256" key="1">
    <source>
        <dbReference type="SAM" id="MobiDB-lite"/>
    </source>
</evidence>
<dbReference type="InterPro" id="IPR033913">
    <property type="entry name" value="MTH1175_dom"/>
</dbReference>
<dbReference type="CDD" id="cd00851">
    <property type="entry name" value="MTH1175"/>
    <property type="match status" value="1"/>
</dbReference>
<feature type="compositionally biased region" description="Gly residues" evidence="1">
    <location>
        <begin position="151"/>
        <end position="166"/>
    </location>
</feature>
<feature type="compositionally biased region" description="Pro residues" evidence="1">
    <location>
        <begin position="178"/>
        <end position="187"/>
    </location>
</feature>
<feature type="domain" description="Dinitrogenase iron-molybdenum cofactor biosynthesis" evidence="2">
    <location>
        <begin position="14"/>
        <end position="102"/>
    </location>
</feature>
<feature type="region of interest" description="Disordered" evidence="1">
    <location>
        <begin position="151"/>
        <end position="201"/>
    </location>
</feature>
<feature type="region of interest" description="Disordered" evidence="1">
    <location>
        <begin position="104"/>
        <end position="128"/>
    </location>
</feature>
<dbReference type="InterPro" id="IPR036105">
    <property type="entry name" value="DiNase_FeMo-co_biosyn_sf"/>
</dbReference>
<dbReference type="Gene3D" id="3.30.420.130">
    <property type="entry name" value="Dinitrogenase iron-molybdenum cofactor biosynthesis domain"/>
    <property type="match status" value="1"/>
</dbReference>
<accession>A0A811T294</accession>
<dbReference type="SUPFAM" id="SSF53146">
    <property type="entry name" value="Nitrogenase accessory factor-like"/>
    <property type="match status" value="1"/>
</dbReference>
<proteinExistence type="predicted"/>
<evidence type="ECO:0000313" key="3">
    <source>
        <dbReference type="EMBL" id="CAD6491214.1"/>
    </source>
</evidence>
<dbReference type="Proteomes" id="UP000612009">
    <property type="component" value="Unassembled WGS sequence"/>
</dbReference>
<dbReference type="Pfam" id="PF17253">
    <property type="entry name" value="DUF5320"/>
    <property type="match status" value="1"/>
</dbReference>
<name>A0A811T294_9EURY</name>
<evidence type="ECO:0000313" key="4">
    <source>
        <dbReference type="Proteomes" id="UP000612009"/>
    </source>
</evidence>
<sequence>MKICVTSAGPSMDAPADPRFGRCQYFVIVDSETMEYESMPNPSINASGGAGIQAAQTVAGIGVGVVITGNLGPNATQTLKASGIKMITGASGTVRDAVEQYKSGGFSQTTSPTVPEYSGRGGAGTGAGAGTGMGTGVGAGAGAGMGGGRGMGGGGGRGSGRGMGRGMGRDTGMEAPVTPVPAAPATPPRTREPGTQSIKSDIKTLESQMEQIKKRIKELKR</sequence>
<reference evidence="3" key="1">
    <citation type="submission" date="2020-10" db="EMBL/GenBank/DDBJ databases">
        <authorList>
            <person name="Hahn C.J."/>
            <person name="Laso-Perez R."/>
            <person name="Vulcano F."/>
            <person name="Vaziourakis K.-M."/>
            <person name="Stokke R."/>
            <person name="Steen I.H."/>
            <person name="Teske A."/>
            <person name="Boetius A."/>
            <person name="Liebeke M."/>
            <person name="Amann R."/>
            <person name="Knittel K."/>
        </authorList>
    </citation>
    <scope>NUCLEOTIDE SEQUENCE</scope>
    <source>
        <strain evidence="3">Gfbio:e3339647-f889-4370-9287-4fb5cb688e4c:AG392J18_GoMArc1</strain>
    </source>
</reference>
<comment type="caution">
    <text evidence="3">The sequence shown here is derived from an EMBL/GenBank/DDBJ whole genome shotgun (WGS) entry which is preliminary data.</text>
</comment>
<dbReference type="EMBL" id="CAJHIR010000003">
    <property type="protein sequence ID" value="CAD6491214.1"/>
    <property type="molecule type" value="Genomic_DNA"/>
</dbReference>
<gene>
    <name evidence="3" type="ORF">LAKADJCE_00079</name>
</gene>
<dbReference type="PANTHER" id="PTHR42983">
    <property type="entry name" value="DINITROGENASE IRON-MOLYBDENUM COFACTOR PROTEIN-RELATED"/>
    <property type="match status" value="1"/>
</dbReference>
<dbReference type="InterPro" id="IPR035205">
    <property type="entry name" value="DUF5320"/>
</dbReference>
<dbReference type="Pfam" id="PF02579">
    <property type="entry name" value="Nitro_FeMo-Co"/>
    <property type="match status" value="1"/>
</dbReference>
<organism evidence="3 4">
    <name type="scientific">Candidatus Argoarchaeum ethanivorans</name>
    <dbReference type="NCBI Taxonomy" id="2608793"/>
    <lineage>
        <taxon>Archaea</taxon>
        <taxon>Methanobacteriati</taxon>
        <taxon>Methanobacteriota</taxon>
        <taxon>Stenosarchaea group</taxon>
        <taxon>Methanomicrobia</taxon>
        <taxon>Methanosarcinales</taxon>
        <taxon>Methanosarcinales incertae sedis</taxon>
        <taxon>GOM Arc I cluster</taxon>
        <taxon>Candidatus Argoarchaeum</taxon>
    </lineage>
</organism>